<evidence type="ECO:0000256" key="7">
    <source>
        <dbReference type="ARBA" id="ARBA00023136"/>
    </source>
</evidence>
<keyword evidence="3 8" id="KW-0813">Transport</keyword>
<dbReference type="InterPro" id="IPR047297">
    <property type="entry name" value="FXYD_motif"/>
</dbReference>
<keyword evidence="7 8" id="KW-0472">Membrane</keyword>
<protein>
    <recommendedName>
        <fullName evidence="8">FXYD domain-containing ion transport regulator</fullName>
    </recommendedName>
</protein>
<feature type="compositionally biased region" description="Low complexity" evidence="9">
    <location>
        <begin position="33"/>
        <end position="51"/>
    </location>
</feature>
<keyword evidence="4 8" id="KW-0812">Transmembrane</keyword>
<gene>
    <name evidence="11" type="primary">LOC107109589</name>
</gene>
<dbReference type="PROSITE" id="PS01310">
    <property type="entry name" value="FXYD"/>
    <property type="match status" value="1"/>
</dbReference>
<organism evidence="10 11">
    <name type="scientific">Gekko japonicus</name>
    <name type="common">Schlegel's Japanese gecko</name>
    <dbReference type="NCBI Taxonomy" id="146911"/>
    <lineage>
        <taxon>Eukaryota</taxon>
        <taxon>Metazoa</taxon>
        <taxon>Chordata</taxon>
        <taxon>Craniata</taxon>
        <taxon>Vertebrata</taxon>
        <taxon>Euteleostomi</taxon>
        <taxon>Lepidosauria</taxon>
        <taxon>Squamata</taxon>
        <taxon>Bifurcata</taxon>
        <taxon>Gekkota</taxon>
        <taxon>Gekkonidae</taxon>
        <taxon>Gekkoninae</taxon>
        <taxon>Gekko</taxon>
    </lineage>
</organism>
<evidence type="ECO:0000313" key="11">
    <source>
        <dbReference type="RefSeq" id="XP_015265740.1"/>
    </source>
</evidence>
<feature type="signal peptide" evidence="8">
    <location>
        <begin position="1"/>
        <end position="17"/>
    </location>
</feature>
<proteinExistence type="inferred from homology"/>
<keyword evidence="6 8" id="KW-0406">Ion transport</keyword>
<evidence type="ECO:0000256" key="4">
    <source>
        <dbReference type="ARBA" id="ARBA00022692"/>
    </source>
</evidence>
<evidence type="ECO:0000256" key="8">
    <source>
        <dbReference type="RuleBase" id="RU364131"/>
    </source>
</evidence>
<comment type="similarity">
    <text evidence="2 8">Belongs to the FXYD family.</text>
</comment>
<dbReference type="GeneID" id="107109589"/>
<dbReference type="RefSeq" id="XP_015265740.1">
    <property type="nucleotide sequence ID" value="XM_015410254.1"/>
</dbReference>
<dbReference type="Pfam" id="PF02038">
    <property type="entry name" value="ATP1G1_PLM_MAT8"/>
    <property type="match status" value="1"/>
</dbReference>
<evidence type="ECO:0000256" key="1">
    <source>
        <dbReference type="ARBA" id="ARBA00004167"/>
    </source>
</evidence>
<evidence type="ECO:0000256" key="3">
    <source>
        <dbReference type="ARBA" id="ARBA00022448"/>
    </source>
</evidence>
<evidence type="ECO:0000256" key="6">
    <source>
        <dbReference type="ARBA" id="ARBA00023065"/>
    </source>
</evidence>
<keyword evidence="5 8" id="KW-1133">Transmembrane helix</keyword>
<evidence type="ECO:0000313" key="10">
    <source>
        <dbReference type="Proteomes" id="UP000694871"/>
    </source>
</evidence>
<feature type="chain" id="PRO_5044973994" description="FXYD domain-containing ion transport regulator" evidence="8">
    <location>
        <begin position="18"/>
        <end position="183"/>
    </location>
</feature>
<evidence type="ECO:0000256" key="5">
    <source>
        <dbReference type="ARBA" id="ARBA00022989"/>
    </source>
</evidence>
<dbReference type="PANTHER" id="PTHR14132">
    <property type="entry name" value="SODIUM/POTASSIUM-TRANSPORTING ATPASE SUBUNIT GAMMA"/>
    <property type="match status" value="1"/>
</dbReference>
<sequence>MKPFPILLLALVSLVAAMDTQDSETTAVNPGWEENVTTTTSESSVSIDESTTLQTIPAEDSKNISAAPSSRSLLPEEDRTTTVASTIEAITTEGSSTSSTSSRGRSLNTRQRSSVVKLDKEEDIKHHKDENFEYDYNSLRKWGLIAAAILFILGILVLTCGKHGKLLRCRRKKRARHYDVTPA</sequence>
<feature type="region of interest" description="Disordered" evidence="9">
    <location>
        <begin position="23"/>
        <end position="51"/>
    </location>
</feature>
<dbReference type="Proteomes" id="UP000694871">
    <property type="component" value="Unplaced"/>
</dbReference>
<reference evidence="11" key="1">
    <citation type="submission" date="2025-08" db="UniProtKB">
        <authorList>
            <consortium name="RefSeq"/>
        </authorList>
    </citation>
    <scope>IDENTIFICATION</scope>
</reference>
<accession>A0ABM1JWA3</accession>
<evidence type="ECO:0000256" key="2">
    <source>
        <dbReference type="ARBA" id="ARBA00005948"/>
    </source>
</evidence>
<dbReference type="Gene3D" id="1.20.5.780">
    <property type="entry name" value="Single helix bin"/>
    <property type="match status" value="1"/>
</dbReference>
<dbReference type="InterPro" id="IPR000272">
    <property type="entry name" value="Ion-transport_regulator_FXYD"/>
</dbReference>
<dbReference type="CDD" id="cd20323">
    <property type="entry name" value="FXYD_FXYD5"/>
    <property type="match status" value="1"/>
</dbReference>
<evidence type="ECO:0000256" key="9">
    <source>
        <dbReference type="SAM" id="MobiDB-lite"/>
    </source>
</evidence>
<feature type="transmembrane region" description="Helical" evidence="8">
    <location>
        <begin position="142"/>
        <end position="161"/>
    </location>
</feature>
<keyword evidence="8" id="KW-0732">Signal</keyword>
<feature type="region of interest" description="Disordered" evidence="9">
    <location>
        <begin position="88"/>
        <end position="114"/>
    </location>
</feature>
<keyword evidence="10" id="KW-1185">Reference proteome</keyword>
<dbReference type="PANTHER" id="PTHR14132:SF23">
    <property type="entry name" value="FXYD DOMAIN-CONTAINING ION TRANSPORT REGULATOR"/>
    <property type="match status" value="1"/>
</dbReference>
<name>A0ABM1JWA3_GEKJA</name>
<feature type="compositionally biased region" description="Low complexity" evidence="9">
    <location>
        <begin position="88"/>
        <end position="106"/>
    </location>
</feature>
<comment type="subcellular location">
    <subcellularLocation>
        <location evidence="1">Membrane</location>
        <topology evidence="1">Single-pass membrane protein</topology>
    </subcellularLocation>
</comment>